<sequence length="71" mass="8338">MVKLLKVSEVDSLAFVVNGEQHLSETDNLKFWFRCSIREDCQNLQFNTDPNEQLMLPKACYELRDIFGIQK</sequence>
<dbReference type="EMBL" id="BSXS01007813">
    <property type="protein sequence ID" value="GME90390.1"/>
    <property type="molecule type" value="Genomic_DNA"/>
</dbReference>
<dbReference type="Proteomes" id="UP001165064">
    <property type="component" value="Unassembled WGS sequence"/>
</dbReference>
<evidence type="ECO:0000313" key="1">
    <source>
        <dbReference type="EMBL" id="GME90390.1"/>
    </source>
</evidence>
<name>A0ACB5TKZ8_AMBMO</name>
<reference evidence="1" key="1">
    <citation type="submission" date="2023-04" db="EMBL/GenBank/DDBJ databases">
        <title>Ambrosiozyma monospora NBRC 10751.</title>
        <authorList>
            <person name="Ichikawa N."/>
            <person name="Sato H."/>
            <person name="Tonouchi N."/>
        </authorList>
    </citation>
    <scope>NUCLEOTIDE SEQUENCE</scope>
    <source>
        <strain evidence="1">NBRC 10751</strain>
    </source>
</reference>
<keyword evidence="2" id="KW-1185">Reference proteome</keyword>
<evidence type="ECO:0000313" key="2">
    <source>
        <dbReference type="Proteomes" id="UP001165064"/>
    </source>
</evidence>
<accession>A0ACB5TKZ8</accession>
<gene>
    <name evidence="1" type="ORF">Amon02_000869500</name>
</gene>
<comment type="caution">
    <text evidence="1">The sequence shown here is derived from an EMBL/GenBank/DDBJ whole genome shotgun (WGS) entry which is preliminary data.</text>
</comment>
<organism evidence="1 2">
    <name type="scientific">Ambrosiozyma monospora</name>
    <name type="common">Yeast</name>
    <name type="synonym">Endomycopsis monosporus</name>
    <dbReference type="NCBI Taxonomy" id="43982"/>
    <lineage>
        <taxon>Eukaryota</taxon>
        <taxon>Fungi</taxon>
        <taxon>Dikarya</taxon>
        <taxon>Ascomycota</taxon>
        <taxon>Saccharomycotina</taxon>
        <taxon>Pichiomycetes</taxon>
        <taxon>Pichiales</taxon>
        <taxon>Pichiaceae</taxon>
        <taxon>Ambrosiozyma</taxon>
    </lineage>
</organism>
<proteinExistence type="predicted"/>
<protein>
    <submittedName>
        <fullName evidence="1">Unnamed protein product</fullName>
    </submittedName>
</protein>